<dbReference type="Gene3D" id="3.40.50.510">
    <property type="entry name" value="Phosphotransferase system, mannose-type IIA component"/>
    <property type="match status" value="1"/>
</dbReference>
<feature type="domain" description="PTS EIIA type-4" evidence="6">
    <location>
        <begin position="3"/>
        <end position="128"/>
    </location>
</feature>
<dbReference type="OrthoDB" id="7065393at2"/>
<dbReference type="SUPFAM" id="SSF53062">
    <property type="entry name" value="PTS system fructose IIA component-like"/>
    <property type="match status" value="1"/>
</dbReference>
<keyword evidence="4 7" id="KW-0808">Transferase</keyword>
<dbReference type="GO" id="GO:0016020">
    <property type="term" value="C:membrane"/>
    <property type="evidence" value="ECO:0007669"/>
    <property type="project" value="InterPro"/>
</dbReference>
<dbReference type="InterPro" id="IPR036662">
    <property type="entry name" value="PTS_EIIA_man-typ_sf"/>
</dbReference>
<dbReference type="EMBL" id="RBVX01000039">
    <property type="protein sequence ID" value="RSL30296.1"/>
    <property type="molecule type" value="Genomic_DNA"/>
</dbReference>
<protein>
    <recommendedName>
        <fullName evidence="3">phosphoenolpyruvate--glycerone phosphotransferase</fullName>
        <ecNumber evidence="3">2.7.1.121</ecNumber>
    </recommendedName>
</protein>
<evidence type="ECO:0000256" key="3">
    <source>
        <dbReference type="ARBA" id="ARBA00012095"/>
    </source>
</evidence>
<evidence type="ECO:0000256" key="5">
    <source>
        <dbReference type="ARBA" id="ARBA00046577"/>
    </source>
</evidence>
<sequence length="130" mass="13732">MPKVNVVVISHSDKIVAGIVDLISQVKQPDVHIFPAGGTDDGGIGTSVEKITSAIYQAHTEAGVLLLYDLGSASMNAEVAMEMYPDSLLEMADAPIVEGAYVAAVESGLGRTLREVKEAVESTNRMNQSE</sequence>
<evidence type="ECO:0000313" key="7">
    <source>
        <dbReference type="EMBL" id="RSL30296.1"/>
    </source>
</evidence>
<keyword evidence="8" id="KW-1185">Reference proteome</keyword>
<dbReference type="InterPro" id="IPR012844">
    <property type="entry name" value="DhaM_N"/>
</dbReference>
<dbReference type="GO" id="GO:0047324">
    <property type="term" value="F:phosphoenolpyruvate-glycerone phosphotransferase activity"/>
    <property type="evidence" value="ECO:0007669"/>
    <property type="project" value="UniProtKB-EC"/>
</dbReference>
<dbReference type="GO" id="GO:0019563">
    <property type="term" value="P:glycerol catabolic process"/>
    <property type="evidence" value="ECO:0007669"/>
    <property type="project" value="InterPro"/>
</dbReference>
<dbReference type="InterPro" id="IPR004701">
    <property type="entry name" value="PTS_EIIA_man-typ"/>
</dbReference>
<organism evidence="7 8">
    <name type="scientific">Salibacterium salarium</name>
    <dbReference type="NCBI Taxonomy" id="284579"/>
    <lineage>
        <taxon>Bacteria</taxon>
        <taxon>Bacillati</taxon>
        <taxon>Bacillota</taxon>
        <taxon>Bacilli</taxon>
        <taxon>Bacillales</taxon>
        <taxon>Bacillaceae</taxon>
    </lineage>
</organism>
<accession>A0A428MW45</accession>
<gene>
    <name evidence="7" type="primary">dhaM</name>
    <name evidence="7" type="ORF">D7Z54_26645</name>
</gene>
<evidence type="ECO:0000313" key="8">
    <source>
        <dbReference type="Proteomes" id="UP000275076"/>
    </source>
</evidence>
<dbReference type="Proteomes" id="UP000275076">
    <property type="component" value="Unassembled WGS sequence"/>
</dbReference>
<comment type="subunit">
    <text evidence="5">Homodimer. The dihydroxyacetone kinase complex is composed of a homodimer of DhaM, a homodimer of DhaK and the subunit DhaL.</text>
</comment>
<dbReference type="PANTHER" id="PTHR38594">
    <property type="entry name" value="PEP-DEPENDENT DIHYDROXYACETONE KINASE, PHOSPHORYL DONOR SUBUNIT DHAM"/>
    <property type="match status" value="1"/>
</dbReference>
<dbReference type="PROSITE" id="PS51096">
    <property type="entry name" value="PTS_EIIA_TYPE_4"/>
    <property type="match status" value="1"/>
</dbReference>
<dbReference type="NCBIfam" id="TIGR02364">
    <property type="entry name" value="dha_pts"/>
    <property type="match status" value="1"/>
</dbReference>
<dbReference type="RefSeq" id="WP_125560848.1">
    <property type="nucleotide sequence ID" value="NZ_RBVX01000039.1"/>
</dbReference>
<evidence type="ECO:0000256" key="1">
    <source>
        <dbReference type="ARBA" id="ARBA00001113"/>
    </source>
</evidence>
<keyword evidence="7" id="KW-0418">Kinase</keyword>
<evidence type="ECO:0000259" key="6">
    <source>
        <dbReference type="PROSITE" id="PS51096"/>
    </source>
</evidence>
<dbReference type="AlphaFoldDB" id="A0A428MW45"/>
<proteinExistence type="predicted"/>
<dbReference type="GO" id="GO:0009401">
    <property type="term" value="P:phosphoenolpyruvate-dependent sugar phosphotransferase system"/>
    <property type="evidence" value="ECO:0007669"/>
    <property type="project" value="InterPro"/>
</dbReference>
<evidence type="ECO:0000256" key="4">
    <source>
        <dbReference type="ARBA" id="ARBA00022679"/>
    </source>
</evidence>
<dbReference type="EC" id="2.7.1.121" evidence="3"/>
<dbReference type="PANTHER" id="PTHR38594:SF1">
    <property type="entry name" value="PEP-DEPENDENT DIHYDROXYACETONE KINASE, PHOSPHORYL DONOR SUBUNIT DHAM"/>
    <property type="match status" value="1"/>
</dbReference>
<name>A0A428MW45_9BACI</name>
<reference evidence="7 8" key="1">
    <citation type="submission" date="2018-10" db="EMBL/GenBank/DDBJ databases">
        <title>Draft genome sequence of Bacillus salarius IM0101, isolated from a hypersaline soil in Inner Mongolia, China.</title>
        <authorList>
            <person name="Yamprayoonswat W."/>
            <person name="Boonvisut S."/>
            <person name="Jumpathong W."/>
            <person name="Sittihan S."/>
            <person name="Ruangsuj P."/>
            <person name="Wanthongcharoen S."/>
            <person name="Thongpramul N."/>
            <person name="Pimmason S."/>
            <person name="Yu B."/>
            <person name="Yasawong M."/>
        </authorList>
    </citation>
    <scope>NUCLEOTIDE SEQUENCE [LARGE SCALE GENOMIC DNA]</scope>
    <source>
        <strain evidence="7 8">IM0101</strain>
    </source>
</reference>
<comment type="catalytic activity">
    <reaction evidence="1">
        <text>dihydroxyacetone + phosphoenolpyruvate = dihydroxyacetone phosphate + pyruvate</text>
        <dbReference type="Rhea" id="RHEA:18381"/>
        <dbReference type="ChEBI" id="CHEBI:15361"/>
        <dbReference type="ChEBI" id="CHEBI:16016"/>
        <dbReference type="ChEBI" id="CHEBI:57642"/>
        <dbReference type="ChEBI" id="CHEBI:58702"/>
        <dbReference type="EC" id="2.7.1.121"/>
    </reaction>
</comment>
<dbReference type="InterPro" id="IPR039643">
    <property type="entry name" value="DhaM"/>
</dbReference>
<evidence type="ECO:0000256" key="2">
    <source>
        <dbReference type="ARBA" id="ARBA00002788"/>
    </source>
</evidence>
<comment type="caution">
    <text evidence="7">The sequence shown here is derived from an EMBL/GenBank/DDBJ whole genome shotgun (WGS) entry which is preliminary data.</text>
</comment>
<comment type="function">
    <text evidence="2">Component of the dihydroxyacetone kinase complex, which is responsible for the phosphoenolpyruvate (PEP)-dependent phosphorylation of dihydroxyacetone. DhaM serves as the phosphoryl donor. Is phosphorylated by phosphoenolpyruvate in an EI- and HPr-dependent reaction, and a phosphorelay system on histidine residues finally leads to phosphoryl transfer to DhaL and dihydroxyacetone.</text>
</comment>
<dbReference type="Pfam" id="PF03610">
    <property type="entry name" value="EIIA-man"/>
    <property type="match status" value="1"/>
</dbReference>